<evidence type="ECO:0000313" key="3">
    <source>
        <dbReference type="Proteomes" id="UP000184671"/>
    </source>
</evidence>
<feature type="region of interest" description="Disordered" evidence="1">
    <location>
        <begin position="51"/>
        <end position="74"/>
    </location>
</feature>
<feature type="region of interest" description="Disordered" evidence="1">
    <location>
        <begin position="130"/>
        <end position="158"/>
    </location>
</feature>
<reference evidence="2 3" key="1">
    <citation type="submission" date="2016-08" db="EMBL/GenBank/DDBJ databases">
        <authorList>
            <person name="Seilhamer J.J."/>
        </authorList>
    </citation>
    <scope>NUCLEOTIDE SEQUENCE [LARGE SCALE GENOMIC DNA]</scope>
    <source>
        <strain evidence="2">L21-II-0</strain>
    </source>
</reference>
<dbReference type="STRING" id="118126.L21_0642"/>
<dbReference type="InterPro" id="IPR014229">
    <property type="entry name" value="Spore_YtfJ"/>
</dbReference>
<feature type="compositionally biased region" description="Gly residues" evidence="1">
    <location>
        <begin position="63"/>
        <end position="74"/>
    </location>
</feature>
<accession>A0A1M4MIK8</accession>
<dbReference type="EMBL" id="FMID01000017">
    <property type="protein sequence ID" value="SCL74759.1"/>
    <property type="molecule type" value="Genomic_DNA"/>
</dbReference>
<name>A0A1M4MIK8_9EURY</name>
<organism evidence="2 3">
    <name type="scientific">Methanoculleus chikugoensis</name>
    <dbReference type="NCBI Taxonomy" id="118126"/>
    <lineage>
        <taxon>Archaea</taxon>
        <taxon>Methanobacteriati</taxon>
        <taxon>Methanobacteriota</taxon>
        <taxon>Stenosarchaea group</taxon>
        <taxon>Methanomicrobia</taxon>
        <taxon>Methanomicrobiales</taxon>
        <taxon>Methanomicrobiaceae</taxon>
        <taxon>Methanoculleus</taxon>
    </lineage>
</organism>
<gene>
    <name evidence="2" type="ORF">L21_0642</name>
</gene>
<protein>
    <recommendedName>
        <fullName evidence="4">Sporulation protein YtfJ</fullName>
    </recommendedName>
</protein>
<sequence>MVNSLTGESMLQITVDQLARTLCASAVLGAPIEAGERVIIPVAEFGLGFGGGEGSGEKREGRPAGGSGAASAGGGGISAVALIIITKGVPGPEGIQVVSLKKKSEIAEVISTIGEAVGPHVERVLEKGSEMMQQRKGGRMSPVPEGGTEIPIGGEGEA</sequence>
<dbReference type="Pfam" id="PF09579">
    <property type="entry name" value="Spore_YtfJ"/>
    <property type="match status" value="1"/>
</dbReference>
<dbReference type="Proteomes" id="UP000184671">
    <property type="component" value="Unassembled WGS sequence"/>
</dbReference>
<evidence type="ECO:0000256" key="1">
    <source>
        <dbReference type="SAM" id="MobiDB-lite"/>
    </source>
</evidence>
<evidence type="ECO:0000313" key="2">
    <source>
        <dbReference type="EMBL" id="SCL74759.1"/>
    </source>
</evidence>
<proteinExistence type="predicted"/>
<evidence type="ECO:0008006" key="4">
    <source>
        <dbReference type="Google" id="ProtNLM"/>
    </source>
</evidence>
<dbReference type="AlphaFoldDB" id="A0A1M4MIK8"/>